<accession>A0A2P2PBI1</accession>
<name>A0A2P2PBI1_RHIMU</name>
<dbReference type="AlphaFoldDB" id="A0A2P2PBI1"/>
<evidence type="ECO:0000256" key="1">
    <source>
        <dbReference type="SAM" id="Phobius"/>
    </source>
</evidence>
<evidence type="ECO:0000313" key="2">
    <source>
        <dbReference type="EMBL" id="MBX52096.1"/>
    </source>
</evidence>
<keyword evidence="1" id="KW-1133">Transmembrane helix</keyword>
<protein>
    <submittedName>
        <fullName evidence="2">Uncharacterized protein</fullName>
    </submittedName>
</protein>
<keyword evidence="1" id="KW-0812">Transmembrane</keyword>
<sequence>MKKDLHPYSTSIMSLFLSLFLFFFLIL</sequence>
<proteinExistence type="predicted"/>
<dbReference type="EMBL" id="GGEC01071612">
    <property type="protein sequence ID" value="MBX52096.1"/>
    <property type="molecule type" value="Transcribed_RNA"/>
</dbReference>
<keyword evidence="1" id="KW-0472">Membrane</keyword>
<organism evidence="2">
    <name type="scientific">Rhizophora mucronata</name>
    <name type="common">Asiatic mangrove</name>
    <dbReference type="NCBI Taxonomy" id="61149"/>
    <lineage>
        <taxon>Eukaryota</taxon>
        <taxon>Viridiplantae</taxon>
        <taxon>Streptophyta</taxon>
        <taxon>Embryophyta</taxon>
        <taxon>Tracheophyta</taxon>
        <taxon>Spermatophyta</taxon>
        <taxon>Magnoliopsida</taxon>
        <taxon>eudicotyledons</taxon>
        <taxon>Gunneridae</taxon>
        <taxon>Pentapetalae</taxon>
        <taxon>rosids</taxon>
        <taxon>fabids</taxon>
        <taxon>Malpighiales</taxon>
        <taxon>Rhizophoraceae</taxon>
        <taxon>Rhizophora</taxon>
    </lineage>
</organism>
<reference evidence="2" key="1">
    <citation type="submission" date="2018-02" db="EMBL/GenBank/DDBJ databases">
        <title>Rhizophora mucronata_Transcriptome.</title>
        <authorList>
            <person name="Meera S.P."/>
            <person name="Sreeshan A."/>
            <person name="Augustine A."/>
        </authorList>
    </citation>
    <scope>NUCLEOTIDE SEQUENCE</scope>
    <source>
        <tissue evidence="2">Leaf</tissue>
    </source>
</reference>
<feature type="transmembrane region" description="Helical" evidence="1">
    <location>
        <begin position="6"/>
        <end position="26"/>
    </location>
</feature>